<dbReference type="PANTHER" id="PTHR10698:SF0">
    <property type="entry name" value="V-TYPE PROTON ATPASE SUBUNIT H"/>
    <property type="match status" value="1"/>
</dbReference>
<keyword evidence="3 5" id="KW-0375">Hydrogen ion transport</keyword>
<dbReference type="GO" id="GO:0000221">
    <property type="term" value="C:vacuolar proton-transporting V-type ATPase, V1 domain"/>
    <property type="evidence" value="ECO:0007669"/>
    <property type="project" value="UniProtKB-UniRule"/>
</dbReference>
<dbReference type="EMBL" id="GL883013">
    <property type="protein sequence ID" value="EGG20317.1"/>
    <property type="molecule type" value="Genomic_DNA"/>
</dbReference>
<dbReference type="STRING" id="1054147.F4PWF3"/>
<feature type="domain" description="ATPase V1 complex subunit H C-terminal" evidence="6">
    <location>
        <begin position="372"/>
        <end position="487"/>
    </location>
</feature>
<dbReference type="Pfam" id="PF11698">
    <property type="entry name" value="V-ATPase_H_C"/>
    <property type="match status" value="1"/>
</dbReference>
<evidence type="ECO:0000256" key="4">
    <source>
        <dbReference type="ARBA" id="ARBA00023065"/>
    </source>
</evidence>
<comment type="subunit">
    <text evidence="5">V-ATPase is a heteromultimeric enzyme made up of two complexes: the ATP-hydrolytic V1 complex and the proton translocation V0 complex.</text>
</comment>
<protein>
    <recommendedName>
        <fullName evidence="5">V-type proton ATPase subunit H</fullName>
    </recommendedName>
</protein>
<reference evidence="8" key="1">
    <citation type="journal article" date="2011" name="Genome Res.">
        <title>Phylogeny-wide analysis of social amoeba genomes highlights ancient origins for complex intercellular communication.</title>
        <authorList>
            <person name="Heidel A.J."/>
            <person name="Lawal H.M."/>
            <person name="Felder M."/>
            <person name="Schilde C."/>
            <person name="Helps N.R."/>
            <person name="Tunggal B."/>
            <person name="Rivero F."/>
            <person name="John U."/>
            <person name="Schleicher M."/>
            <person name="Eichinger L."/>
            <person name="Platzer M."/>
            <person name="Noegel A.A."/>
            <person name="Schaap P."/>
            <person name="Gloeckner G."/>
        </authorList>
    </citation>
    <scope>NUCLEOTIDE SEQUENCE [LARGE SCALE GENOMIC DNA]</scope>
    <source>
        <strain evidence="8">SH3</strain>
    </source>
</reference>
<evidence type="ECO:0000256" key="5">
    <source>
        <dbReference type="PIRNR" id="PIRNR032184"/>
    </source>
</evidence>
<dbReference type="AlphaFoldDB" id="F4PWF3"/>
<gene>
    <name evidence="7" type="primary">vatH</name>
    <name evidence="7" type="ORF">DFA_07440</name>
</gene>
<dbReference type="PANTHER" id="PTHR10698">
    <property type="entry name" value="V-TYPE PROTON ATPASE SUBUNIT H"/>
    <property type="match status" value="1"/>
</dbReference>
<name>F4PWF3_CACFS</name>
<evidence type="ECO:0000256" key="3">
    <source>
        <dbReference type="ARBA" id="ARBA00022781"/>
    </source>
</evidence>
<evidence type="ECO:0000313" key="8">
    <source>
        <dbReference type="Proteomes" id="UP000007797"/>
    </source>
</evidence>
<organism evidence="7 8">
    <name type="scientific">Cavenderia fasciculata</name>
    <name type="common">Slime mold</name>
    <name type="synonym">Dictyostelium fasciculatum</name>
    <dbReference type="NCBI Taxonomy" id="261658"/>
    <lineage>
        <taxon>Eukaryota</taxon>
        <taxon>Amoebozoa</taxon>
        <taxon>Evosea</taxon>
        <taxon>Eumycetozoa</taxon>
        <taxon>Dictyostelia</taxon>
        <taxon>Acytosteliales</taxon>
        <taxon>Cavenderiaceae</taxon>
        <taxon>Cavenderia</taxon>
    </lineage>
</organism>
<accession>F4PWF3</accession>
<dbReference type="InterPro" id="IPR011987">
    <property type="entry name" value="ATPase_V1-cplx_hsu_C"/>
</dbReference>
<proteinExistence type="inferred from homology"/>
<dbReference type="SUPFAM" id="SSF48371">
    <property type="entry name" value="ARM repeat"/>
    <property type="match status" value="1"/>
</dbReference>
<comment type="similarity">
    <text evidence="1 5">Belongs to the V-ATPase H subunit family.</text>
</comment>
<dbReference type="InterPro" id="IPR004908">
    <property type="entry name" value="ATPase_V1-cplx_hsu"/>
</dbReference>
<comment type="function">
    <text evidence="5">Subunit of the V1 complex of vacuolar(H+)-ATPase (V-ATPase), a multisubunit enzyme composed of a peripheral complex (V1) that hydrolyzes ATP and a membrane integral complex (V0) that translocates protons. V-ATPase is responsible for acidifying and maintaining the pH of intracellular compartments.</text>
</comment>
<evidence type="ECO:0000313" key="7">
    <source>
        <dbReference type="EMBL" id="EGG20317.1"/>
    </source>
</evidence>
<dbReference type="KEGG" id="dfa:DFA_07440"/>
<dbReference type="Proteomes" id="UP000007797">
    <property type="component" value="Unassembled WGS sequence"/>
</dbReference>
<dbReference type="RefSeq" id="XP_004367300.1">
    <property type="nucleotide sequence ID" value="XM_004367243.1"/>
</dbReference>
<evidence type="ECO:0000259" key="6">
    <source>
        <dbReference type="Pfam" id="PF11698"/>
    </source>
</evidence>
<sequence length="493" mass="56703">MTKNFLDEKSWCREEGGGKVKTKTEMNDDDQSQIIMNDRFIHCTKMRFDELADTSNGVKAAEAAFREKVLARQVPWNAFFNSNGMSEQECDLITKYDKKPEAEKREKFLANGEKLTHFFVNFIHMNANYEIIQYLLTLINEIIHIEPKSLQFFAKLKKDDDPSYPYSTFFRLLSREDNNAYINLLTGVILGNIMSAGTPQQKDIEYLFNWILPLLRKNNAPEVEVGLIALQPLLTREEHRVIFHNLQGQDLLINILAQQVAAPTPNLTLLYETLYVLWLFSYNSSVATSLSGKGVVGKLVTIIKQIQKDKIVRLSIATLKNLMGKGNNNEEMIECGFIRMLNFLSNKKWGDEDIVTDLTDLSTGLSEDIAIMSSFDKYKAEVLSNELEWTPVHKSEQFWKDNASKFEENNFNVLKFLHLILQKSSNPLHLSVACHDLGEFVIHHPRGKHIVEQLQIKPDIMSLMANTNEEVKKHALFALQKMMINNWEYLSAK</sequence>
<evidence type="ECO:0000256" key="1">
    <source>
        <dbReference type="ARBA" id="ARBA00008613"/>
    </source>
</evidence>
<evidence type="ECO:0000256" key="2">
    <source>
        <dbReference type="ARBA" id="ARBA00022448"/>
    </source>
</evidence>
<dbReference type="Pfam" id="PF03224">
    <property type="entry name" value="V-ATPase_H_N"/>
    <property type="match status" value="1"/>
</dbReference>
<dbReference type="PIRSF" id="PIRSF032184">
    <property type="entry name" value="ATPase_V1_H"/>
    <property type="match status" value="1"/>
</dbReference>
<dbReference type="InterPro" id="IPR011989">
    <property type="entry name" value="ARM-like"/>
</dbReference>
<keyword evidence="8" id="KW-1185">Reference proteome</keyword>
<dbReference type="InterPro" id="IPR038497">
    <property type="entry name" value="ATPase_V1-cplx_hsu_C_sf"/>
</dbReference>
<dbReference type="OrthoDB" id="10263554at2759"/>
<dbReference type="OMA" id="HSGHLRW"/>
<dbReference type="GO" id="GO:0046961">
    <property type="term" value="F:proton-transporting ATPase activity, rotational mechanism"/>
    <property type="evidence" value="ECO:0007669"/>
    <property type="project" value="UniProtKB-UniRule"/>
</dbReference>
<dbReference type="GeneID" id="14871967"/>
<dbReference type="InterPro" id="IPR016024">
    <property type="entry name" value="ARM-type_fold"/>
</dbReference>
<keyword evidence="4 5" id="KW-0406">Ion transport</keyword>
<keyword evidence="2 5" id="KW-0813">Transport</keyword>
<dbReference type="Gene3D" id="1.25.40.150">
    <property type="entry name" value="V-type ATPase, subunit H, C-terminal domain"/>
    <property type="match status" value="1"/>
</dbReference>
<dbReference type="Gene3D" id="1.25.10.10">
    <property type="entry name" value="Leucine-rich Repeat Variant"/>
    <property type="match status" value="1"/>
</dbReference>